<proteinExistence type="inferred from homology"/>
<dbReference type="InterPro" id="IPR011989">
    <property type="entry name" value="ARM-like"/>
</dbReference>
<dbReference type="GO" id="GO:0031267">
    <property type="term" value="F:small GTPase binding"/>
    <property type="evidence" value="ECO:0007669"/>
    <property type="project" value="InterPro"/>
</dbReference>
<dbReference type="InterPro" id="IPR013598">
    <property type="entry name" value="Exportin-1/Importin-b-like"/>
</dbReference>
<dbReference type="Pfam" id="PF03810">
    <property type="entry name" value="IBN_N"/>
    <property type="match status" value="1"/>
</dbReference>
<evidence type="ECO:0000256" key="2">
    <source>
        <dbReference type="ARBA" id="ARBA00007991"/>
    </source>
</evidence>
<evidence type="ECO:0000256" key="4">
    <source>
        <dbReference type="ARBA" id="ARBA00023242"/>
    </source>
</evidence>
<dbReference type="InterPro" id="IPR016024">
    <property type="entry name" value="ARM-type_fold"/>
</dbReference>
<dbReference type="Pfam" id="PF25758">
    <property type="entry name" value="TPR_IPO11"/>
    <property type="match status" value="1"/>
</dbReference>
<dbReference type="InterPro" id="IPR058669">
    <property type="entry name" value="TPR_IPO7/11-like"/>
</dbReference>
<reference evidence="6" key="1">
    <citation type="submission" date="2014-03" db="EMBL/GenBank/DDBJ databases">
        <authorList>
            <person name="Casaregola S."/>
        </authorList>
    </citation>
    <scope>NUCLEOTIDE SEQUENCE [LARGE SCALE GENOMIC DNA]</scope>
    <source>
        <strain evidence="6">CLIB 918</strain>
    </source>
</reference>
<dbReference type="SUPFAM" id="SSF48371">
    <property type="entry name" value="ARM repeat"/>
    <property type="match status" value="1"/>
</dbReference>
<dbReference type="Pfam" id="PF08389">
    <property type="entry name" value="Xpo1"/>
    <property type="match status" value="1"/>
</dbReference>
<gene>
    <name evidence="6" type="ORF">BN980_GECA15s02287g</name>
</gene>
<keyword evidence="3" id="KW-0813">Transport</keyword>
<evidence type="ECO:0000256" key="1">
    <source>
        <dbReference type="ARBA" id="ARBA00004123"/>
    </source>
</evidence>
<organism evidence="6 7">
    <name type="scientific">Geotrichum candidum</name>
    <name type="common">Oospora lactis</name>
    <name type="synonym">Dipodascus geotrichum</name>
    <dbReference type="NCBI Taxonomy" id="1173061"/>
    <lineage>
        <taxon>Eukaryota</taxon>
        <taxon>Fungi</taxon>
        <taxon>Dikarya</taxon>
        <taxon>Ascomycota</taxon>
        <taxon>Saccharomycotina</taxon>
        <taxon>Dipodascomycetes</taxon>
        <taxon>Dipodascales</taxon>
        <taxon>Dipodascaceae</taxon>
        <taxon>Geotrichum</taxon>
    </lineage>
</organism>
<evidence type="ECO:0000256" key="3">
    <source>
        <dbReference type="ARBA" id="ARBA00022448"/>
    </source>
</evidence>
<dbReference type="InterPro" id="IPR001494">
    <property type="entry name" value="Importin-beta_N"/>
</dbReference>
<comment type="caution">
    <text evidence="6">The sequence shown here is derived from an EMBL/GenBank/DDBJ whole genome shotgun (WGS) entry which is preliminary data.</text>
</comment>
<sequence>MSATRINIDTVYQALKASSSQDDADQRKLGEEQLNTLKILPGFHNILQNVYLNPYFPLSVRCFAATYLKNGIMEFWNKSSANGINDDEKAQIRSHLFDLVKEPNKLLNTEIAGIITRIAMFDFPDRWPSMFTDVCHLVDSAQAMGNIVLLNNLLSILNEVAQGSSALRTCASRTASRTAVPDLIKVTGQIYLQSTQKWMHSIDLGSMEVGYMALKVTGKILADGYSNCSHSDEPKNFFKNTVEHFQEFVRMYDKQPTKAVAEHIHELGKMYIDIVERQPVPFLMMPDTLQLIQSYLSIIKSKAGMIQQVDSADEDVDIVELWEKIIIQDLTLLSKVVKSFCLNHKPTFDSDKSIFGRGIQKSYDDTNPIIQLMEKSLFTPEIINSIVDILLTSYFKLTPRDLENWRSNPEEWKTYGFGDFWRPHQVRPRAEELFTDLLANFKDIVGPSLLKFMEKAGQSDDLLVRDVAYNAFAIATASRFQTINFDENIKFDEMLVQTLVPQGFQTDSNLCNIIRGRIAIIISECVSAKCSNETRIEIYKLLDHFLNPTDPLNDKVVKVYACKALNFTIDEWNTRISDFLPYLPRIFKRMFELLTKDLTLIKSKTIVLQALCAIIDRVKRSIAPYTDLIMQALSSLWDEAGDDCQMKSVILCTLANLIKSSGENSSKYYLLAIPMLKESVDRDNELFYSLLENALPLWVVLVEHAPAINEYLLQLLPDLSGLIDYETDLLTNEMKIVESYVLLDSEYVLQHYGQAIFERFAEHLPEMSGTGASVMNGSLDLIFQKNGSEIMDYGKGILVGSGLFATLISVLLDENSTSSYTCVEILSNFSRLAHANASAFVQCVATAGIPTAYKEQHPDLPAVAENDTVGVVLDFWLGKFDNMGHPRQRKLNALGLASLVRTSHDSVMRQFQNITVFWSQVLDEVHESGEGDAEVYYTDYETGYPMSVRGARNEDEADELEGKYEPVSPNSVRKLALFQMDPVYTVCLKDYINVVLADVGARSAGHAKILLTTSDPALMNSLSGVFK</sequence>
<comment type="similarity">
    <text evidence="2">Belongs to the importin beta family.</text>
</comment>
<dbReference type="GO" id="GO:0005635">
    <property type="term" value="C:nuclear envelope"/>
    <property type="evidence" value="ECO:0007669"/>
    <property type="project" value="TreeGrafter"/>
</dbReference>
<feature type="domain" description="Importin N-terminal" evidence="5">
    <location>
        <begin position="30"/>
        <end position="102"/>
    </location>
</feature>
<dbReference type="AlphaFoldDB" id="A0A0J9XHT7"/>
<dbReference type="EMBL" id="CCBN010000015">
    <property type="protein sequence ID" value="CDO56512.1"/>
    <property type="molecule type" value="Genomic_DNA"/>
</dbReference>
<protein>
    <submittedName>
        <fullName evidence="6">Similar to Saccharomyces cerevisiae YPL125W KAP120 Karyopherin responsible for the nuclear import of ribosome maturation factor Rfp1p</fullName>
    </submittedName>
</protein>
<name>A0A0J9XHT7_GEOCN</name>
<dbReference type="Gene3D" id="1.25.10.10">
    <property type="entry name" value="Leucine-rich Repeat Variant"/>
    <property type="match status" value="1"/>
</dbReference>
<evidence type="ECO:0000313" key="7">
    <source>
        <dbReference type="Proteomes" id="UP000242525"/>
    </source>
</evidence>
<accession>A0A0J9XHT7</accession>
<dbReference type="GO" id="GO:0006606">
    <property type="term" value="P:protein import into nucleus"/>
    <property type="evidence" value="ECO:0007669"/>
    <property type="project" value="TreeGrafter"/>
</dbReference>
<keyword evidence="7" id="KW-1185">Reference proteome</keyword>
<comment type="subcellular location">
    <subcellularLocation>
        <location evidence="1">Nucleus</location>
    </subcellularLocation>
</comment>
<keyword evidence="4" id="KW-0539">Nucleus</keyword>
<evidence type="ECO:0000259" key="5">
    <source>
        <dbReference type="PROSITE" id="PS50166"/>
    </source>
</evidence>
<evidence type="ECO:0000313" key="6">
    <source>
        <dbReference type="EMBL" id="CDO56512.1"/>
    </source>
</evidence>
<dbReference type="GO" id="GO:0005829">
    <property type="term" value="C:cytosol"/>
    <property type="evidence" value="ECO:0007669"/>
    <property type="project" value="TreeGrafter"/>
</dbReference>
<dbReference type="SMART" id="SM00913">
    <property type="entry name" value="IBN_N"/>
    <property type="match status" value="1"/>
</dbReference>
<dbReference type="PANTHER" id="PTHR10997:SF7">
    <property type="entry name" value="IMPORTIN-11"/>
    <property type="match status" value="1"/>
</dbReference>
<dbReference type="OrthoDB" id="361693at2759"/>
<dbReference type="PANTHER" id="PTHR10997">
    <property type="entry name" value="IMPORTIN-7, 8, 11"/>
    <property type="match status" value="1"/>
</dbReference>
<dbReference type="PROSITE" id="PS50166">
    <property type="entry name" value="IMPORTIN_B_NT"/>
    <property type="match status" value="1"/>
</dbReference>
<dbReference type="Proteomes" id="UP000242525">
    <property type="component" value="Unassembled WGS sequence"/>
</dbReference>